<evidence type="ECO:0000256" key="2">
    <source>
        <dbReference type="ARBA" id="ARBA00023082"/>
    </source>
</evidence>
<comment type="caution">
    <text evidence="8">The sequence shown here is derived from an EMBL/GenBank/DDBJ whole genome shotgun (WGS) entry which is preliminary data.</text>
</comment>
<dbReference type="SUPFAM" id="SSF88946">
    <property type="entry name" value="Sigma2 domain of RNA polymerase sigma factors"/>
    <property type="match status" value="1"/>
</dbReference>
<keyword evidence="6" id="KW-1133">Transmembrane helix</keyword>
<dbReference type="EMBL" id="QTTT01000001">
    <property type="protein sequence ID" value="REE95812.1"/>
    <property type="molecule type" value="Genomic_DNA"/>
</dbReference>
<sequence length="517" mass="54169">MSGWPILDPSDDRRLAEAAATGEINALAQIFDTYAPRLYDYCHALLRDRDLAAAALHDTLLAAWVHVGVLDDPGRLRPWLYALARRECLRRLRLPDAHGAPAGPGLVVDPHTGEARPPVRAPEAADPFAGEDEVARRMELRRMVHGALSGLGGRPREALDLLLRHALEPNEIAGVLMLADPEAARLAAEARARLDEALLIAIIARTPDCPEVAALTMNEPSPLPPEKAREVGRHVAECPRCAPQRERQVATGRLMQSLPVASMPDDLRDAVLIAATDPEYDEVRAHAAHNAEPFDDRGRPTAGDRSTRRAAPGGEGRKRERGVLPVVAAAVVVLLVVAAAYMVLPDGSGAPAASGSSSGPSMTDPEDAQSEPEDPTESPEPTADRPTPTRSSTSPSPSRTRTPSPSASTSSPPARGVLSVGGCSIPEGSRSCSFTVSARGGPVRWSVRSAQGVVASGGGTLAGGASAQVTATREGACTESGSGSVRLSPNGTAVVTWACATPPPREEPSPDGPQRRG</sequence>
<protein>
    <submittedName>
        <fullName evidence="8">RNA polymerase sigma factor (Sigma-70 family)</fullName>
    </submittedName>
</protein>
<dbReference type="Gene3D" id="1.10.1740.10">
    <property type="match status" value="1"/>
</dbReference>
<proteinExistence type="predicted"/>
<evidence type="ECO:0000256" key="6">
    <source>
        <dbReference type="SAM" id="Phobius"/>
    </source>
</evidence>
<dbReference type="AlphaFoldDB" id="A0A3D9SIT1"/>
<feature type="transmembrane region" description="Helical" evidence="6">
    <location>
        <begin position="323"/>
        <end position="344"/>
    </location>
</feature>
<evidence type="ECO:0000259" key="7">
    <source>
        <dbReference type="Pfam" id="PF04542"/>
    </source>
</evidence>
<dbReference type="PANTHER" id="PTHR43133:SF8">
    <property type="entry name" value="RNA POLYMERASE SIGMA FACTOR HI_1459-RELATED"/>
    <property type="match status" value="1"/>
</dbReference>
<keyword evidence="1" id="KW-0805">Transcription regulation</keyword>
<evidence type="ECO:0000256" key="5">
    <source>
        <dbReference type="SAM" id="MobiDB-lite"/>
    </source>
</evidence>
<feature type="region of interest" description="Disordered" evidence="5">
    <location>
        <begin position="286"/>
        <end position="319"/>
    </location>
</feature>
<evidence type="ECO:0000313" key="9">
    <source>
        <dbReference type="Proteomes" id="UP000256661"/>
    </source>
</evidence>
<dbReference type="OrthoDB" id="3492533at2"/>
<organism evidence="8 9">
    <name type="scientific">Thermomonospora umbrina</name>
    <dbReference type="NCBI Taxonomy" id="111806"/>
    <lineage>
        <taxon>Bacteria</taxon>
        <taxon>Bacillati</taxon>
        <taxon>Actinomycetota</taxon>
        <taxon>Actinomycetes</taxon>
        <taxon>Streptosporangiales</taxon>
        <taxon>Thermomonosporaceae</taxon>
        <taxon>Thermomonospora</taxon>
    </lineage>
</organism>
<feature type="domain" description="RNA polymerase sigma-70 region 2" evidence="7">
    <location>
        <begin position="31"/>
        <end position="93"/>
    </location>
</feature>
<reference evidence="8 9" key="1">
    <citation type="submission" date="2018-08" db="EMBL/GenBank/DDBJ databases">
        <title>Sequencing the genomes of 1000 actinobacteria strains.</title>
        <authorList>
            <person name="Klenk H.-P."/>
        </authorList>
    </citation>
    <scope>NUCLEOTIDE SEQUENCE [LARGE SCALE GENOMIC DNA]</scope>
    <source>
        <strain evidence="8 9">DSM 43927</strain>
    </source>
</reference>
<dbReference type="PANTHER" id="PTHR43133">
    <property type="entry name" value="RNA POLYMERASE ECF-TYPE SIGMA FACTO"/>
    <property type="match status" value="1"/>
</dbReference>
<feature type="compositionally biased region" description="Acidic residues" evidence="5">
    <location>
        <begin position="364"/>
        <end position="377"/>
    </location>
</feature>
<evidence type="ECO:0000256" key="4">
    <source>
        <dbReference type="ARBA" id="ARBA00023163"/>
    </source>
</evidence>
<feature type="compositionally biased region" description="Low complexity" evidence="5">
    <location>
        <begin position="348"/>
        <end position="361"/>
    </location>
</feature>
<name>A0A3D9SIT1_9ACTN</name>
<evidence type="ECO:0000313" key="8">
    <source>
        <dbReference type="EMBL" id="REE95812.1"/>
    </source>
</evidence>
<dbReference type="Pfam" id="PF04542">
    <property type="entry name" value="Sigma70_r2"/>
    <property type="match status" value="1"/>
</dbReference>
<dbReference type="GO" id="GO:0006352">
    <property type="term" value="P:DNA-templated transcription initiation"/>
    <property type="evidence" value="ECO:0007669"/>
    <property type="project" value="InterPro"/>
</dbReference>
<accession>A0A3D9SIT1</accession>
<feature type="region of interest" description="Disordered" evidence="5">
    <location>
        <begin position="101"/>
        <end position="130"/>
    </location>
</feature>
<evidence type="ECO:0000256" key="1">
    <source>
        <dbReference type="ARBA" id="ARBA00023015"/>
    </source>
</evidence>
<feature type="region of interest" description="Disordered" evidence="5">
    <location>
        <begin position="348"/>
        <end position="422"/>
    </location>
</feature>
<keyword evidence="3" id="KW-0238">DNA-binding</keyword>
<dbReference type="Proteomes" id="UP000256661">
    <property type="component" value="Unassembled WGS sequence"/>
</dbReference>
<feature type="compositionally biased region" description="Low complexity" evidence="5">
    <location>
        <begin position="379"/>
        <end position="415"/>
    </location>
</feature>
<gene>
    <name evidence="8" type="ORF">DFJ69_1223</name>
</gene>
<evidence type="ECO:0000256" key="3">
    <source>
        <dbReference type="ARBA" id="ARBA00023125"/>
    </source>
</evidence>
<dbReference type="InterPro" id="IPR007627">
    <property type="entry name" value="RNA_pol_sigma70_r2"/>
</dbReference>
<dbReference type="GO" id="GO:0003677">
    <property type="term" value="F:DNA binding"/>
    <property type="evidence" value="ECO:0007669"/>
    <property type="project" value="UniProtKB-KW"/>
</dbReference>
<dbReference type="InterPro" id="IPR013325">
    <property type="entry name" value="RNA_pol_sigma_r2"/>
</dbReference>
<keyword evidence="4" id="KW-0804">Transcription</keyword>
<dbReference type="InterPro" id="IPR039425">
    <property type="entry name" value="RNA_pol_sigma-70-like"/>
</dbReference>
<keyword evidence="6" id="KW-0472">Membrane</keyword>
<dbReference type="GO" id="GO:0016987">
    <property type="term" value="F:sigma factor activity"/>
    <property type="evidence" value="ECO:0007669"/>
    <property type="project" value="UniProtKB-KW"/>
</dbReference>
<keyword evidence="6" id="KW-0812">Transmembrane</keyword>
<keyword evidence="9" id="KW-1185">Reference proteome</keyword>
<feature type="compositionally biased region" description="Low complexity" evidence="5">
    <location>
        <begin position="115"/>
        <end position="127"/>
    </location>
</feature>
<keyword evidence="2" id="KW-0731">Sigma factor</keyword>
<dbReference type="RefSeq" id="WP_116021555.1">
    <property type="nucleotide sequence ID" value="NZ_QTTT01000001.1"/>
</dbReference>